<proteinExistence type="predicted"/>
<dbReference type="EMBL" id="JACHGT010000018">
    <property type="protein sequence ID" value="MBB6038749.1"/>
    <property type="molecule type" value="Genomic_DNA"/>
</dbReference>
<reference evidence="1 2" key="1">
    <citation type="submission" date="2020-08" db="EMBL/GenBank/DDBJ databases">
        <title>Genomic Encyclopedia of Type Strains, Phase IV (KMG-IV): sequencing the most valuable type-strain genomes for metagenomic binning, comparative biology and taxonomic classification.</title>
        <authorList>
            <person name="Goeker M."/>
        </authorList>
    </citation>
    <scope>NUCLEOTIDE SEQUENCE [LARGE SCALE GENOMIC DNA]</scope>
    <source>
        <strain evidence="1 2">YIM 65646</strain>
    </source>
</reference>
<accession>A0A841G226</accession>
<dbReference type="InterPro" id="IPR009467">
    <property type="entry name" value="Glycolipid-bd_prot_put"/>
</dbReference>
<dbReference type="SUPFAM" id="SSF159275">
    <property type="entry name" value="PA1994-like"/>
    <property type="match status" value="1"/>
</dbReference>
<sequence>MTKTRTWVKHEGAEFTVVEFAGERLSASGTAVGGTPMPYRLSYSLTTAARWITRRLFVESSGVDEATGPWRRSLDLRNSDGEWTVITEAEGDPALPPPGGDTAPLVGALDCDLGLSPLTNTMPVLREGMLDGGGSVEFLMAWVSVPALEVVPSRQTYTFLRKGARDTVVRYESPGFTEEIVFDADGLVLDYPEIGKAVGA</sequence>
<evidence type="ECO:0000313" key="2">
    <source>
        <dbReference type="Proteomes" id="UP000548476"/>
    </source>
</evidence>
<protein>
    <recommendedName>
        <fullName evidence="3">Glycolipid-binding domain-containing protein</fullName>
    </recommendedName>
</protein>
<dbReference type="Pfam" id="PF06475">
    <property type="entry name" value="Glycolipid_bind"/>
    <property type="match status" value="1"/>
</dbReference>
<name>A0A841G226_9ACTN</name>
<dbReference type="RefSeq" id="WP_184791530.1">
    <property type="nucleotide sequence ID" value="NZ_BONT01000060.1"/>
</dbReference>
<evidence type="ECO:0008006" key="3">
    <source>
        <dbReference type="Google" id="ProtNLM"/>
    </source>
</evidence>
<organism evidence="1 2">
    <name type="scientific">Phytomonospora endophytica</name>
    <dbReference type="NCBI Taxonomy" id="714109"/>
    <lineage>
        <taxon>Bacteria</taxon>
        <taxon>Bacillati</taxon>
        <taxon>Actinomycetota</taxon>
        <taxon>Actinomycetes</taxon>
        <taxon>Micromonosporales</taxon>
        <taxon>Micromonosporaceae</taxon>
        <taxon>Phytomonospora</taxon>
    </lineage>
</organism>
<evidence type="ECO:0000313" key="1">
    <source>
        <dbReference type="EMBL" id="MBB6038749.1"/>
    </source>
</evidence>
<gene>
    <name evidence="1" type="ORF">HNR73_006635</name>
</gene>
<dbReference type="Proteomes" id="UP000548476">
    <property type="component" value="Unassembled WGS sequence"/>
</dbReference>
<keyword evidence="2" id="KW-1185">Reference proteome</keyword>
<comment type="caution">
    <text evidence="1">The sequence shown here is derived from an EMBL/GenBank/DDBJ whole genome shotgun (WGS) entry which is preliminary data.</text>
</comment>
<dbReference type="AlphaFoldDB" id="A0A841G226"/>